<name>A0A1J5RMG6_9ZZZZ</name>
<evidence type="ECO:0000313" key="9">
    <source>
        <dbReference type="EMBL" id="OIQ97416.1"/>
    </source>
</evidence>
<dbReference type="GO" id="GO:0071978">
    <property type="term" value="P:bacterial-type flagellum-dependent swarming motility"/>
    <property type="evidence" value="ECO:0007669"/>
    <property type="project" value="TreeGrafter"/>
</dbReference>
<dbReference type="Pfam" id="PF06429">
    <property type="entry name" value="Flg_bbr_C"/>
    <property type="match status" value="1"/>
</dbReference>
<accession>A0A1J5RMG6</accession>
<gene>
    <name evidence="9" type="primary">flgE_4</name>
    <name evidence="9" type="ORF">GALL_205480</name>
</gene>
<keyword evidence="4" id="KW-0975">Bacterial flagellum</keyword>
<dbReference type="GO" id="GO:0009425">
    <property type="term" value="C:bacterial-type flagellum basal body"/>
    <property type="evidence" value="ECO:0007669"/>
    <property type="project" value="UniProtKB-SubCell"/>
</dbReference>
<dbReference type="NCBIfam" id="NF004238">
    <property type="entry name" value="PRK05682.1-1"/>
    <property type="match status" value="1"/>
</dbReference>
<evidence type="ECO:0000256" key="4">
    <source>
        <dbReference type="ARBA" id="ARBA00023143"/>
    </source>
</evidence>
<feature type="domain" description="Flagellar basal-body/hook protein C-terminal" evidence="6">
    <location>
        <begin position="418"/>
        <end position="462"/>
    </location>
</feature>
<dbReference type="PROSITE" id="PS00588">
    <property type="entry name" value="FLAGELLA_BB_ROD"/>
    <property type="match status" value="1"/>
</dbReference>
<dbReference type="InterPro" id="IPR001444">
    <property type="entry name" value="Flag_bb_rod_N"/>
</dbReference>
<dbReference type="InterPro" id="IPR053967">
    <property type="entry name" value="LlgE_F_G-like_D1"/>
</dbReference>
<evidence type="ECO:0000256" key="3">
    <source>
        <dbReference type="ARBA" id="ARBA00019015"/>
    </source>
</evidence>
<dbReference type="PANTHER" id="PTHR30435">
    <property type="entry name" value="FLAGELLAR PROTEIN"/>
    <property type="match status" value="1"/>
</dbReference>
<dbReference type="InterPro" id="IPR010930">
    <property type="entry name" value="Flg_bb/hook_C_dom"/>
</dbReference>
<comment type="similarity">
    <text evidence="2">Belongs to the flagella basal body rod proteins family.</text>
</comment>
<dbReference type="AlphaFoldDB" id="A0A1J5RMG6"/>
<comment type="caution">
    <text evidence="9">The sequence shown here is derived from an EMBL/GenBank/DDBJ whole genome shotgun (WGS) entry which is preliminary data.</text>
</comment>
<dbReference type="NCBIfam" id="TIGR03506">
    <property type="entry name" value="FlgEFG_subfam"/>
    <property type="match status" value="1"/>
</dbReference>
<dbReference type="PANTHER" id="PTHR30435:SF1">
    <property type="entry name" value="FLAGELLAR HOOK PROTEIN FLGE"/>
    <property type="match status" value="1"/>
</dbReference>
<evidence type="ECO:0000256" key="2">
    <source>
        <dbReference type="ARBA" id="ARBA00009677"/>
    </source>
</evidence>
<dbReference type="Pfam" id="PF07559">
    <property type="entry name" value="FlgE_D2"/>
    <property type="match status" value="1"/>
</dbReference>
<feature type="domain" description="Flagellar hook protein FlgE/F/G-like D1" evidence="8">
    <location>
        <begin position="83"/>
        <end position="126"/>
    </location>
</feature>
<evidence type="ECO:0000259" key="6">
    <source>
        <dbReference type="Pfam" id="PF06429"/>
    </source>
</evidence>
<dbReference type="EMBL" id="MLJW01000133">
    <property type="protein sequence ID" value="OIQ97416.1"/>
    <property type="molecule type" value="Genomic_DNA"/>
</dbReference>
<keyword evidence="9" id="KW-0966">Cell projection</keyword>
<organism evidence="9">
    <name type="scientific">mine drainage metagenome</name>
    <dbReference type="NCBI Taxonomy" id="410659"/>
    <lineage>
        <taxon>unclassified sequences</taxon>
        <taxon>metagenomes</taxon>
        <taxon>ecological metagenomes</taxon>
    </lineage>
</organism>
<dbReference type="Pfam" id="PF22692">
    <property type="entry name" value="LlgE_F_G_D1"/>
    <property type="match status" value="1"/>
</dbReference>
<protein>
    <recommendedName>
        <fullName evidence="3">Flagellar hook protein FlgE</fullName>
    </recommendedName>
</protein>
<dbReference type="InterPro" id="IPR019776">
    <property type="entry name" value="Flagellar_basal_body_rod_CS"/>
</dbReference>
<evidence type="ECO:0000259" key="8">
    <source>
        <dbReference type="Pfam" id="PF22692"/>
    </source>
</evidence>
<dbReference type="GO" id="GO:0005829">
    <property type="term" value="C:cytosol"/>
    <property type="evidence" value="ECO:0007669"/>
    <property type="project" value="TreeGrafter"/>
</dbReference>
<dbReference type="Pfam" id="PF00460">
    <property type="entry name" value="Flg_bb_rod"/>
    <property type="match status" value="1"/>
</dbReference>
<dbReference type="InterPro" id="IPR020013">
    <property type="entry name" value="Flagellar_FlgE/F/G"/>
</dbReference>
<keyword evidence="9" id="KW-0969">Cilium</keyword>
<evidence type="ECO:0000259" key="7">
    <source>
        <dbReference type="Pfam" id="PF07559"/>
    </source>
</evidence>
<proteinExistence type="inferred from homology"/>
<comment type="subcellular location">
    <subcellularLocation>
        <location evidence="1">Bacterial flagellum basal body</location>
    </subcellularLocation>
</comment>
<sequence>MSFQQGLSGLNAASKQLEVIGNNVANANTVGFKQARAEFADVYANSLSGGGGAQIGIGTKLSNVAQQFTQGNVTSTSNSLDLAINGGGFFRMSTGGVITYSRNGQFQMDKLGYIVDASGKRLTGYIADTAGAIQKGSPVDLNINTADLQPATTSAVVGLVNLDSRKTALDPAKFDPTDPTTYSDSTAITLYDSLGNAHTMQTFFLRHPTAAEAAAQQATVTAMPSSTPAEVAAKAAAQVIATAMTAAASPGANTRWSVYTSVDGKPTTYTPPATPITTAELDFNGTGISPTVTPTTIDPKTGLPLVTFSPITGATTPLSLTLDYSKSTQFGSSFSINSLSQNGYTSGRLAGFNTGADGTIIGRYSNGQSKNLGQVVLANFVNPNGLQSLGGNAWAESATSGAPLVGVPSTGSLGVLQASAVEDSNTDLTAELVNMITAQRFYQANAQTIKTQDQVLQTLVNLR</sequence>
<dbReference type="InterPro" id="IPR011491">
    <property type="entry name" value="FlgE_D2"/>
</dbReference>
<dbReference type="GO" id="GO:0009424">
    <property type="term" value="C:bacterial-type flagellum hook"/>
    <property type="evidence" value="ECO:0007669"/>
    <property type="project" value="TreeGrafter"/>
</dbReference>
<feature type="domain" description="Flagellar basal body rod protein N-terminal" evidence="5">
    <location>
        <begin position="6"/>
        <end position="33"/>
    </location>
</feature>
<dbReference type="InterPro" id="IPR037058">
    <property type="entry name" value="Falgellar_hook_FlgE_sf"/>
</dbReference>
<reference evidence="9" key="1">
    <citation type="submission" date="2016-10" db="EMBL/GenBank/DDBJ databases">
        <title>Sequence of Gallionella enrichment culture.</title>
        <authorList>
            <person name="Poehlein A."/>
            <person name="Muehling M."/>
            <person name="Daniel R."/>
        </authorList>
    </citation>
    <scope>NUCLEOTIDE SEQUENCE</scope>
</reference>
<evidence type="ECO:0000256" key="1">
    <source>
        <dbReference type="ARBA" id="ARBA00004117"/>
    </source>
</evidence>
<dbReference type="SUPFAM" id="SSF117143">
    <property type="entry name" value="Flagellar hook protein flgE"/>
    <property type="match status" value="1"/>
</dbReference>
<evidence type="ECO:0000259" key="5">
    <source>
        <dbReference type="Pfam" id="PF00460"/>
    </source>
</evidence>
<dbReference type="InterPro" id="IPR037925">
    <property type="entry name" value="FlgE/F/G-like"/>
</dbReference>
<feature type="domain" description="Flagellar hook protein FlgE D2" evidence="7">
    <location>
        <begin position="161"/>
        <end position="344"/>
    </location>
</feature>
<dbReference type="Gene3D" id="2.60.98.20">
    <property type="entry name" value="Flagellar hook protein FlgE"/>
    <property type="match status" value="1"/>
</dbReference>
<keyword evidence="9" id="KW-0282">Flagellum</keyword>